<gene>
    <name evidence="2" type="ORF">H4R20_000827</name>
</gene>
<evidence type="ECO:0000313" key="2">
    <source>
        <dbReference type="EMBL" id="KAJ2808544.1"/>
    </source>
</evidence>
<reference evidence="2" key="1">
    <citation type="submission" date="2022-07" db="EMBL/GenBank/DDBJ databases">
        <title>Phylogenomic reconstructions and comparative analyses of Kickxellomycotina fungi.</title>
        <authorList>
            <person name="Reynolds N.K."/>
            <person name="Stajich J.E."/>
            <person name="Barry K."/>
            <person name="Grigoriev I.V."/>
            <person name="Crous P."/>
            <person name="Smith M.E."/>
        </authorList>
    </citation>
    <scope>NUCLEOTIDE SEQUENCE</scope>
    <source>
        <strain evidence="2">NRRL 1565</strain>
    </source>
</reference>
<sequence>MDEDNEDDAETSDVSMDHDEIMADMPRERDPPSEMEEMVPTAVAESTTSQTSPAEMDNVELTPTEPITNTDVPAPAEEQPIPSLPATEPEVTSDVITEVTDVTDNPEYNLVPVTVSDVQEDADDGTMRLEGRSQLALPDIESPSGPPLLEHAGPLLLEELHELVAIDDVHVEEIVSLVRDQILDQPQAGPSMQPIDMSQQSSHSRKCKVKEQRPWHEQPIARSMASWFRSRRDRLRAFAQRSRERAQHTIRIQGTRFAQSTTSYDVTPPPPRQSRRRTESLDHAPDEIID</sequence>
<name>A0A9W8I4I6_9FUNG</name>
<organism evidence="2 3">
    <name type="scientific">Coemansia guatemalensis</name>
    <dbReference type="NCBI Taxonomy" id="2761395"/>
    <lineage>
        <taxon>Eukaryota</taxon>
        <taxon>Fungi</taxon>
        <taxon>Fungi incertae sedis</taxon>
        <taxon>Zoopagomycota</taxon>
        <taxon>Kickxellomycotina</taxon>
        <taxon>Kickxellomycetes</taxon>
        <taxon>Kickxellales</taxon>
        <taxon>Kickxellaceae</taxon>
        <taxon>Coemansia</taxon>
    </lineage>
</organism>
<feature type="region of interest" description="Disordered" evidence="1">
    <location>
        <begin position="186"/>
        <end position="216"/>
    </location>
</feature>
<feature type="compositionally biased region" description="Polar residues" evidence="1">
    <location>
        <begin position="44"/>
        <end position="53"/>
    </location>
</feature>
<feature type="region of interest" description="Disordered" evidence="1">
    <location>
        <begin position="1"/>
        <end position="92"/>
    </location>
</feature>
<feature type="compositionally biased region" description="Basic and acidic residues" evidence="1">
    <location>
        <begin position="276"/>
        <end position="290"/>
    </location>
</feature>
<accession>A0A9W8I4I6</accession>
<feature type="compositionally biased region" description="Acidic residues" evidence="1">
    <location>
        <begin position="1"/>
        <end position="11"/>
    </location>
</feature>
<feature type="compositionally biased region" description="Basic and acidic residues" evidence="1">
    <location>
        <begin position="15"/>
        <end position="32"/>
    </location>
</feature>
<proteinExistence type="predicted"/>
<dbReference type="EMBL" id="JANBUO010000042">
    <property type="protein sequence ID" value="KAJ2808544.1"/>
    <property type="molecule type" value="Genomic_DNA"/>
</dbReference>
<feature type="compositionally biased region" description="Polar residues" evidence="1">
    <location>
        <begin position="250"/>
        <end position="265"/>
    </location>
</feature>
<protein>
    <submittedName>
        <fullName evidence="2">Uncharacterized protein</fullName>
    </submittedName>
</protein>
<keyword evidence="3" id="KW-1185">Reference proteome</keyword>
<comment type="caution">
    <text evidence="2">The sequence shown here is derived from an EMBL/GenBank/DDBJ whole genome shotgun (WGS) entry which is preliminary data.</text>
</comment>
<evidence type="ECO:0000313" key="3">
    <source>
        <dbReference type="Proteomes" id="UP001140094"/>
    </source>
</evidence>
<dbReference type="AlphaFoldDB" id="A0A9W8I4I6"/>
<dbReference type="Proteomes" id="UP001140094">
    <property type="component" value="Unassembled WGS sequence"/>
</dbReference>
<feature type="region of interest" description="Disordered" evidence="1">
    <location>
        <begin position="239"/>
        <end position="290"/>
    </location>
</feature>
<evidence type="ECO:0000256" key="1">
    <source>
        <dbReference type="SAM" id="MobiDB-lite"/>
    </source>
</evidence>